<dbReference type="PANTHER" id="PTHR30055:SF234">
    <property type="entry name" value="HTH-TYPE TRANSCRIPTIONAL REGULATOR BETI"/>
    <property type="match status" value="1"/>
</dbReference>
<dbReference type="PRINTS" id="PR00455">
    <property type="entry name" value="HTHTETR"/>
</dbReference>
<keyword evidence="3" id="KW-0804">Transcription</keyword>
<dbReference type="InterPro" id="IPR009057">
    <property type="entry name" value="Homeodomain-like_sf"/>
</dbReference>
<dbReference type="Pfam" id="PF00440">
    <property type="entry name" value="TetR_N"/>
    <property type="match status" value="1"/>
</dbReference>
<accession>A0A9Y2IG05</accession>
<organism evidence="6 7">
    <name type="scientific">Amycolatopsis carbonis</name>
    <dbReference type="NCBI Taxonomy" id="715471"/>
    <lineage>
        <taxon>Bacteria</taxon>
        <taxon>Bacillati</taxon>
        <taxon>Actinomycetota</taxon>
        <taxon>Actinomycetes</taxon>
        <taxon>Pseudonocardiales</taxon>
        <taxon>Pseudonocardiaceae</taxon>
        <taxon>Amycolatopsis</taxon>
    </lineage>
</organism>
<proteinExistence type="predicted"/>
<dbReference type="PANTHER" id="PTHR30055">
    <property type="entry name" value="HTH-TYPE TRANSCRIPTIONAL REGULATOR RUTR"/>
    <property type="match status" value="1"/>
</dbReference>
<dbReference type="KEGG" id="acab:QRX50_40815"/>
<dbReference type="PROSITE" id="PS01081">
    <property type="entry name" value="HTH_TETR_1"/>
    <property type="match status" value="1"/>
</dbReference>
<dbReference type="GO" id="GO:0003700">
    <property type="term" value="F:DNA-binding transcription factor activity"/>
    <property type="evidence" value="ECO:0007669"/>
    <property type="project" value="TreeGrafter"/>
</dbReference>
<dbReference type="SUPFAM" id="SSF46689">
    <property type="entry name" value="Homeodomain-like"/>
    <property type="match status" value="1"/>
</dbReference>
<dbReference type="InterPro" id="IPR023772">
    <property type="entry name" value="DNA-bd_HTH_TetR-type_CS"/>
</dbReference>
<keyword evidence="7" id="KW-1185">Reference proteome</keyword>
<sequence>MTGLRERKKQQTARRISDVAIGLFVERGFGEVTIAEVAEAADVSEGTVYNYFRTKEDLVLPPDEASPKRLADIVAGRAAGQSAAHAVLARLREEIRGRERTVGLTPGFGRVLALMLATPSLAARLGDLAGQMVDELAALLAAETGAAAGDPVPRLVASQIGWLHSLVFGEIGARTVAGEAPDVIAGVVEELLDTVEDLLGERVLSYAVREEDA</sequence>
<feature type="DNA-binding region" description="H-T-H motif" evidence="4">
    <location>
        <begin position="33"/>
        <end position="52"/>
    </location>
</feature>
<evidence type="ECO:0000313" key="6">
    <source>
        <dbReference type="EMBL" id="WIX77683.1"/>
    </source>
</evidence>
<evidence type="ECO:0000256" key="3">
    <source>
        <dbReference type="ARBA" id="ARBA00023163"/>
    </source>
</evidence>
<evidence type="ECO:0000256" key="1">
    <source>
        <dbReference type="ARBA" id="ARBA00023015"/>
    </source>
</evidence>
<dbReference type="Proteomes" id="UP001236014">
    <property type="component" value="Chromosome"/>
</dbReference>
<evidence type="ECO:0000256" key="2">
    <source>
        <dbReference type="ARBA" id="ARBA00023125"/>
    </source>
</evidence>
<gene>
    <name evidence="6" type="ORF">QRX50_40815</name>
</gene>
<dbReference type="RefSeq" id="WP_285968423.1">
    <property type="nucleotide sequence ID" value="NZ_CP127294.1"/>
</dbReference>
<dbReference type="Gene3D" id="1.10.357.10">
    <property type="entry name" value="Tetracycline Repressor, domain 2"/>
    <property type="match status" value="1"/>
</dbReference>
<evidence type="ECO:0000259" key="5">
    <source>
        <dbReference type="PROSITE" id="PS50977"/>
    </source>
</evidence>
<evidence type="ECO:0000256" key="4">
    <source>
        <dbReference type="PROSITE-ProRule" id="PRU00335"/>
    </source>
</evidence>
<dbReference type="PROSITE" id="PS50977">
    <property type="entry name" value="HTH_TETR_2"/>
    <property type="match status" value="1"/>
</dbReference>
<reference evidence="6 7" key="1">
    <citation type="submission" date="2023-06" db="EMBL/GenBank/DDBJ databases">
        <authorList>
            <person name="Oyuntsetseg B."/>
            <person name="Kim S.B."/>
        </authorList>
    </citation>
    <scope>NUCLEOTIDE SEQUENCE [LARGE SCALE GENOMIC DNA]</scope>
    <source>
        <strain evidence="6 7">2-15</strain>
    </source>
</reference>
<keyword evidence="2 4" id="KW-0238">DNA-binding</keyword>
<keyword evidence="1" id="KW-0805">Transcription regulation</keyword>
<protein>
    <submittedName>
        <fullName evidence="6">TetR/AcrR family transcriptional regulator</fullName>
    </submittedName>
</protein>
<dbReference type="AlphaFoldDB" id="A0A9Y2IG05"/>
<feature type="domain" description="HTH tetR-type" evidence="5">
    <location>
        <begin position="10"/>
        <end position="70"/>
    </location>
</feature>
<dbReference type="GO" id="GO:0000976">
    <property type="term" value="F:transcription cis-regulatory region binding"/>
    <property type="evidence" value="ECO:0007669"/>
    <property type="project" value="TreeGrafter"/>
</dbReference>
<dbReference type="InterPro" id="IPR001647">
    <property type="entry name" value="HTH_TetR"/>
</dbReference>
<name>A0A9Y2IG05_9PSEU</name>
<evidence type="ECO:0000313" key="7">
    <source>
        <dbReference type="Proteomes" id="UP001236014"/>
    </source>
</evidence>
<dbReference type="InterPro" id="IPR050109">
    <property type="entry name" value="HTH-type_TetR-like_transc_reg"/>
</dbReference>
<dbReference type="EMBL" id="CP127294">
    <property type="protein sequence ID" value="WIX77683.1"/>
    <property type="molecule type" value="Genomic_DNA"/>
</dbReference>